<dbReference type="SUPFAM" id="SSF50978">
    <property type="entry name" value="WD40 repeat-like"/>
    <property type="match status" value="1"/>
</dbReference>
<dbReference type="Gene3D" id="2.130.10.10">
    <property type="entry name" value="YVTN repeat-like/Quinoprotein amine dehydrogenase"/>
    <property type="match status" value="1"/>
</dbReference>
<protein>
    <submittedName>
        <fullName evidence="8">Uncharacterized protein</fullName>
    </submittedName>
</protein>
<dbReference type="GO" id="GO:0006364">
    <property type="term" value="P:rRNA processing"/>
    <property type="evidence" value="ECO:0007669"/>
    <property type="project" value="UniProtKB-KW"/>
</dbReference>
<dbReference type="GO" id="GO:0005730">
    <property type="term" value="C:nucleolus"/>
    <property type="evidence" value="ECO:0007669"/>
    <property type="project" value="UniProtKB-SubCell"/>
</dbReference>
<evidence type="ECO:0000256" key="5">
    <source>
        <dbReference type="ARBA" id="ARBA00023242"/>
    </source>
</evidence>
<name>A0ABD0YQ68_9HEMI</name>
<dbReference type="PANTHER" id="PTHR18359">
    <property type="entry name" value="WD-REPEAT PROTEIN-RELATED"/>
    <property type="match status" value="1"/>
</dbReference>
<dbReference type="InterPro" id="IPR001680">
    <property type="entry name" value="WD40_rpt"/>
</dbReference>
<organism evidence="8 9">
    <name type="scientific">Ranatra chinensis</name>
    <dbReference type="NCBI Taxonomy" id="642074"/>
    <lineage>
        <taxon>Eukaryota</taxon>
        <taxon>Metazoa</taxon>
        <taxon>Ecdysozoa</taxon>
        <taxon>Arthropoda</taxon>
        <taxon>Hexapoda</taxon>
        <taxon>Insecta</taxon>
        <taxon>Pterygota</taxon>
        <taxon>Neoptera</taxon>
        <taxon>Paraneoptera</taxon>
        <taxon>Hemiptera</taxon>
        <taxon>Heteroptera</taxon>
        <taxon>Panheteroptera</taxon>
        <taxon>Nepomorpha</taxon>
        <taxon>Nepidae</taxon>
        <taxon>Ranatrinae</taxon>
        <taxon>Ranatra</taxon>
    </lineage>
</organism>
<comment type="similarity">
    <text evidence="6">Belongs to the WD repeat UTP18 family.</text>
</comment>
<dbReference type="InterPro" id="IPR036322">
    <property type="entry name" value="WD40_repeat_dom_sf"/>
</dbReference>
<evidence type="ECO:0000313" key="9">
    <source>
        <dbReference type="Proteomes" id="UP001558652"/>
    </source>
</evidence>
<evidence type="ECO:0000256" key="7">
    <source>
        <dbReference type="SAM" id="MobiDB-lite"/>
    </source>
</evidence>
<evidence type="ECO:0000256" key="4">
    <source>
        <dbReference type="ARBA" id="ARBA00022737"/>
    </source>
</evidence>
<evidence type="ECO:0000256" key="2">
    <source>
        <dbReference type="ARBA" id="ARBA00022552"/>
    </source>
</evidence>
<evidence type="ECO:0000256" key="3">
    <source>
        <dbReference type="ARBA" id="ARBA00022574"/>
    </source>
</evidence>
<keyword evidence="9" id="KW-1185">Reference proteome</keyword>
<dbReference type="InterPro" id="IPR045161">
    <property type="entry name" value="Utp18"/>
</dbReference>
<feature type="region of interest" description="Disordered" evidence="7">
    <location>
        <begin position="18"/>
        <end position="46"/>
    </location>
</feature>
<sequence length="447" mass="49367">RLEKLVLGDASYVLQNLSRKGGDSGTDSDGSDVQFSDTLASPRREPAWKDDDDCVLRRVEDAIQMQGCRKRPFGVDLRDDYGELMRRKFQTMVGEPTWAKLTSKTKGKRDPAVFFFQSCGNLIVRRSKDYLPKTTLDIKRLASLNSETRNEGPIVKAVEFHHKSTVALVAGLSGVASIFQVDGRSNNKLASIHFDRFPVRCAKFSSDGEQFIVGSQHHTHFYCYDMMEGRTVKVPVHHNTHQTNMKRFEVSPDGRLIAVCGKFGSIHLMTSASKEWVGHLKANNNVSDIAFNSDGSLLYSHGECGEVTVWDVRRRCCQARFYDEGCLTGTRIAVSPNDQLLACGSSSGVVNVFDTKTLSGSVSATGGTLSGVTPLKAVMFDSTSQVLAMASDEKHNAVKMLHFPSMTVFSNFPSLNSSYGRVQEVAFSPNSGYFSLTNNLSTAFLFR</sequence>
<accession>A0ABD0YQ68</accession>
<proteinExistence type="inferred from homology"/>
<comment type="caution">
    <text evidence="8">The sequence shown here is derived from an EMBL/GenBank/DDBJ whole genome shotgun (WGS) entry which is preliminary data.</text>
</comment>
<dbReference type="InterPro" id="IPR015943">
    <property type="entry name" value="WD40/YVTN_repeat-like_dom_sf"/>
</dbReference>
<keyword evidence="4" id="KW-0677">Repeat</keyword>
<evidence type="ECO:0000313" key="8">
    <source>
        <dbReference type="EMBL" id="KAL1117395.1"/>
    </source>
</evidence>
<keyword evidence="5" id="KW-0539">Nucleus</keyword>
<keyword evidence="2" id="KW-0698">rRNA processing</keyword>
<gene>
    <name evidence="8" type="ORF">AAG570_004721</name>
</gene>
<dbReference type="Pfam" id="PF00400">
    <property type="entry name" value="WD40"/>
    <property type="match status" value="2"/>
</dbReference>
<evidence type="ECO:0000256" key="6">
    <source>
        <dbReference type="ARBA" id="ARBA00025767"/>
    </source>
</evidence>
<keyword evidence="3" id="KW-0853">WD repeat</keyword>
<dbReference type="Proteomes" id="UP001558652">
    <property type="component" value="Unassembled WGS sequence"/>
</dbReference>
<dbReference type="PANTHER" id="PTHR18359:SF0">
    <property type="entry name" value="U3 SMALL NUCLEOLAR RNA-ASSOCIATED PROTEIN 18 HOMOLOG"/>
    <property type="match status" value="1"/>
</dbReference>
<dbReference type="SMART" id="SM00320">
    <property type="entry name" value="WD40"/>
    <property type="match status" value="5"/>
</dbReference>
<evidence type="ECO:0000256" key="1">
    <source>
        <dbReference type="ARBA" id="ARBA00004604"/>
    </source>
</evidence>
<comment type="subcellular location">
    <subcellularLocation>
        <location evidence="1">Nucleus</location>
        <location evidence="1">Nucleolus</location>
    </subcellularLocation>
</comment>
<feature type="non-terminal residue" evidence="8">
    <location>
        <position position="1"/>
    </location>
</feature>
<dbReference type="EMBL" id="JBFDAA010000016">
    <property type="protein sequence ID" value="KAL1117395.1"/>
    <property type="molecule type" value="Genomic_DNA"/>
</dbReference>
<dbReference type="AlphaFoldDB" id="A0ABD0YQ68"/>
<reference evidence="8 9" key="1">
    <citation type="submission" date="2024-07" db="EMBL/GenBank/DDBJ databases">
        <title>Chromosome-level genome assembly of the water stick insect Ranatra chinensis (Heteroptera: Nepidae).</title>
        <authorList>
            <person name="Liu X."/>
        </authorList>
    </citation>
    <scope>NUCLEOTIDE SEQUENCE [LARGE SCALE GENOMIC DNA]</scope>
    <source>
        <strain evidence="8">Cailab_2021Rc</strain>
        <tissue evidence="8">Muscle</tissue>
    </source>
</reference>